<proteinExistence type="predicted"/>
<sequence length="165" mass="19708">MTEREVQKAIGSNRSLRGYICIPNVMMSYGRYEADLIMIREKSKRVYEVEIKVDYHDFLKDFNKKCYHDHPDISYFFYAFPQDLYTAHKEDIDTLIKPGTGVMLVARKYHRNVYWKNGKVIEGEKSPYYDVDVIKRATCRPVQPISTERMYDYMRIGCMKWSRAE</sequence>
<evidence type="ECO:0000313" key="2">
    <source>
        <dbReference type="Proteomes" id="UP000707138"/>
    </source>
</evidence>
<organism evidence="1 2">
    <name type="scientific">Veillonella magna</name>
    <dbReference type="NCBI Taxonomy" id="464322"/>
    <lineage>
        <taxon>Bacteria</taxon>
        <taxon>Bacillati</taxon>
        <taxon>Bacillota</taxon>
        <taxon>Negativicutes</taxon>
        <taxon>Veillonellales</taxon>
        <taxon>Veillonellaceae</taxon>
        <taxon>Veillonella</taxon>
    </lineage>
</organism>
<protein>
    <submittedName>
        <fullName evidence="1">MmcB family DNA repair protein</fullName>
    </submittedName>
</protein>
<dbReference type="EMBL" id="JACJLA010000001">
    <property type="protein sequence ID" value="MBM6911849.1"/>
    <property type="molecule type" value="Genomic_DNA"/>
</dbReference>
<name>A0ABS2GCH6_9FIRM</name>
<dbReference type="Proteomes" id="UP000707138">
    <property type="component" value="Unassembled WGS sequence"/>
</dbReference>
<accession>A0ABS2GCH6</accession>
<dbReference type="RefSeq" id="WP_205087167.1">
    <property type="nucleotide sequence ID" value="NZ_JACJLA010000001.1"/>
</dbReference>
<comment type="caution">
    <text evidence="1">The sequence shown here is derived from an EMBL/GenBank/DDBJ whole genome shotgun (WGS) entry which is preliminary data.</text>
</comment>
<keyword evidence="2" id="KW-1185">Reference proteome</keyword>
<evidence type="ECO:0000313" key="1">
    <source>
        <dbReference type="EMBL" id="MBM6911849.1"/>
    </source>
</evidence>
<gene>
    <name evidence="1" type="ORF">H6A01_00725</name>
</gene>
<reference evidence="1 2" key="1">
    <citation type="journal article" date="2021" name="Sci. Rep.">
        <title>The distribution of antibiotic resistance genes in chicken gut microbiota commensals.</title>
        <authorList>
            <person name="Juricova H."/>
            <person name="Matiasovicova J."/>
            <person name="Kubasova T."/>
            <person name="Cejkova D."/>
            <person name="Rychlik I."/>
        </authorList>
    </citation>
    <scope>NUCLEOTIDE SEQUENCE [LARGE SCALE GENOMIC DNA]</scope>
    <source>
        <strain evidence="1 2">An537</strain>
    </source>
</reference>